<sequence>MSMMKSALFCLVLLIAAVYADEPAADAEVKTTATKTFVVGPSPHVSVYSIFPKNNNNKTFHLGERIDIVCGFANNGDEAFNVTGVTASLLWPYDLSVYIQNFTRQPYNIEVQPKEHISILYSFWTDPLMEPRDFGLAARVYYSQDGENGGNFTHVFYNGTIVFEEAESSDYQMVFTYIALLAATGLIGYVLFNQATNLGNKKTKKTKTERGTEGSTISEEWLEGTAADPNRGKSPNKKRPTSPAKERQN</sequence>
<dbReference type="Pfam" id="PF03896">
    <property type="entry name" value="TRAP_alpha"/>
    <property type="match status" value="1"/>
</dbReference>
<comment type="subcellular location">
    <subcellularLocation>
        <location evidence="1">Endoplasmic reticulum membrane</location>
        <topology evidence="1">Single-pass type I membrane protein</topology>
    </subcellularLocation>
</comment>
<evidence type="ECO:0000256" key="3">
    <source>
        <dbReference type="ARBA" id="ARBA00022729"/>
    </source>
</evidence>
<dbReference type="InParanoid" id="A0A2P6MVF4"/>
<evidence type="ECO:0000256" key="2">
    <source>
        <dbReference type="ARBA" id="ARBA00022692"/>
    </source>
</evidence>
<dbReference type="EMBL" id="MDYQ01000372">
    <property type="protein sequence ID" value="PRP75626.1"/>
    <property type="molecule type" value="Genomic_DNA"/>
</dbReference>
<evidence type="ECO:0000256" key="1">
    <source>
        <dbReference type="ARBA" id="ARBA00004115"/>
    </source>
</evidence>
<dbReference type="Proteomes" id="UP000241769">
    <property type="component" value="Unassembled WGS sequence"/>
</dbReference>
<proteinExistence type="predicted"/>
<comment type="caution">
    <text evidence="10">The sequence shown here is derived from an EMBL/GenBank/DDBJ whole genome shotgun (WGS) entry which is preliminary data.</text>
</comment>
<feature type="chain" id="PRO_5015203573" evidence="9">
    <location>
        <begin position="21"/>
        <end position="249"/>
    </location>
</feature>
<evidence type="ECO:0000256" key="5">
    <source>
        <dbReference type="ARBA" id="ARBA00022989"/>
    </source>
</evidence>
<gene>
    <name evidence="10" type="ORF">PROFUN_07992</name>
</gene>
<dbReference type="FunCoup" id="A0A2P6MVF4">
    <property type="interactions" value="564"/>
</dbReference>
<evidence type="ECO:0000313" key="11">
    <source>
        <dbReference type="Proteomes" id="UP000241769"/>
    </source>
</evidence>
<accession>A0A2P6MVF4</accession>
<dbReference type="AlphaFoldDB" id="A0A2P6MVF4"/>
<reference evidence="10 11" key="1">
    <citation type="journal article" date="2018" name="Genome Biol. Evol.">
        <title>Multiple Roots of Fruiting Body Formation in Amoebozoa.</title>
        <authorList>
            <person name="Hillmann F."/>
            <person name="Forbes G."/>
            <person name="Novohradska S."/>
            <person name="Ferling I."/>
            <person name="Riege K."/>
            <person name="Groth M."/>
            <person name="Westermann M."/>
            <person name="Marz M."/>
            <person name="Spaller T."/>
            <person name="Winckler T."/>
            <person name="Schaap P."/>
            <person name="Glockner G."/>
        </authorList>
    </citation>
    <scope>NUCLEOTIDE SEQUENCE [LARGE SCALE GENOMIC DNA]</scope>
    <source>
        <strain evidence="10 11">Jena</strain>
    </source>
</reference>
<keyword evidence="11" id="KW-1185">Reference proteome</keyword>
<feature type="region of interest" description="Disordered" evidence="7">
    <location>
        <begin position="202"/>
        <end position="249"/>
    </location>
</feature>
<keyword evidence="3 9" id="KW-0732">Signal</keyword>
<organism evidence="10 11">
    <name type="scientific">Planoprotostelium fungivorum</name>
    <dbReference type="NCBI Taxonomy" id="1890364"/>
    <lineage>
        <taxon>Eukaryota</taxon>
        <taxon>Amoebozoa</taxon>
        <taxon>Evosea</taxon>
        <taxon>Variosea</taxon>
        <taxon>Cavosteliida</taxon>
        <taxon>Cavosteliaceae</taxon>
        <taxon>Planoprotostelium</taxon>
    </lineage>
</organism>
<evidence type="ECO:0000256" key="7">
    <source>
        <dbReference type="SAM" id="MobiDB-lite"/>
    </source>
</evidence>
<dbReference type="STRING" id="1890364.A0A2P6MVF4"/>
<keyword evidence="5 8" id="KW-1133">Transmembrane helix</keyword>
<feature type="signal peptide" evidence="9">
    <location>
        <begin position="1"/>
        <end position="20"/>
    </location>
</feature>
<dbReference type="PANTHER" id="PTHR12924">
    <property type="entry name" value="TRANSLOCON-ASSOCIATED PROTEIN, ALPHA SUBUNIT"/>
    <property type="match status" value="1"/>
</dbReference>
<keyword evidence="2 8" id="KW-0812">Transmembrane</keyword>
<keyword evidence="6 8" id="KW-0472">Membrane</keyword>
<name>A0A2P6MVF4_9EUKA</name>
<evidence type="ECO:0000256" key="8">
    <source>
        <dbReference type="SAM" id="Phobius"/>
    </source>
</evidence>
<keyword evidence="4" id="KW-0256">Endoplasmic reticulum</keyword>
<evidence type="ECO:0000313" key="10">
    <source>
        <dbReference type="EMBL" id="PRP75626.1"/>
    </source>
</evidence>
<feature type="transmembrane region" description="Helical" evidence="8">
    <location>
        <begin position="174"/>
        <end position="192"/>
    </location>
</feature>
<dbReference type="GO" id="GO:0005789">
    <property type="term" value="C:endoplasmic reticulum membrane"/>
    <property type="evidence" value="ECO:0007669"/>
    <property type="project" value="UniProtKB-SubCell"/>
</dbReference>
<dbReference type="OrthoDB" id="1926781at2759"/>
<dbReference type="InterPro" id="IPR005595">
    <property type="entry name" value="TRAP_alpha"/>
</dbReference>
<protein>
    <submittedName>
        <fullName evidence="10">Uncharacterized protein</fullName>
    </submittedName>
</protein>
<evidence type="ECO:0000256" key="4">
    <source>
        <dbReference type="ARBA" id="ARBA00022824"/>
    </source>
</evidence>
<evidence type="ECO:0000256" key="9">
    <source>
        <dbReference type="SAM" id="SignalP"/>
    </source>
</evidence>
<dbReference type="PANTHER" id="PTHR12924:SF0">
    <property type="entry name" value="TRANSLOCON-ASSOCIATED PROTEIN SUBUNIT ALPHA"/>
    <property type="match status" value="1"/>
</dbReference>
<evidence type="ECO:0000256" key="6">
    <source>
        <dbReference type="ARBA" id="ARBA00023136"/>
    </source>
</evidence>